<feature type="compositionally biased region" description="Acidic residues" evidence="1">
    <location>
        <begin position="297"/>
        <end position="315"/>
    </location>
</feature>
<feature type="region of interest" description="Disordered" evidence="1">
    <location>
        <begin position="274"/>
        <end position="315"/>
    </location>
</feature>
<name>D8U947_VOLCA</name>
<organism evidence="3">
    <name type="scientific">Volvox carteri f. nagariensis</name>
    <dbReference type="NCBI Taxonomy" id="3068"/>
    <lineage>
        <taxon>Eukaryota</taxon>
        <taxon>Viridiplantae</taxon>
        <taxon>Chlorophyta</taxon>
        <taxon>core chlorophytes</taxon>
        <taxon>Chlorophyceae</taxon>
        <taxon>CS clade</taxon>
        <taxon>Chlamydomonadales</taxon>
        <taxon>Volvocaceae</taxon>
        <taxon>Volvox</taxon>
    </lineage>
</organism>
<dbReference type="STRING" id="3068.D8U947"/>
<protein>
    <recommendedName>
        <fullName evidence="4">NYN domain-containing protein</fullName>
    </recommendedName>
</protein>
<evidence type="ECO:0000313" key="2">
    <source>
        <dbReference type="EMBL" id="EFJ43747.1"/>
    </source>
</evidence>
<feature type="compositionally biased region" description="Acidic residues" evidence="1">
    <location>
        <begin position="214"/>
        <end position="227"/>
    </location>
</feature>
<feature type="region of interest" description="Disordered" evidence="1">
    <location>
        <begin position="208"/>
        <end position="255"/>
    </location>
</feature>
<dbReference type="InterPro" id="IPR010298">
    <property type="entry name" value="YacP-like"/>
</dbReference>
<feature type="compositionally biased region" description="Acidic residues" evidence="1">
    <location>
        <begin position="275"/>
        <end position="289"/>
    </location>
</feature>
<dbReference type="InParanoid" id="D8U947"/>
<dbReference type="RefSeq" id="XP_002955228.1">
    <property type="nucleotide sequence ID" value="XM_002955182.1"/>
</dbReference>
<feature type="compositionally biased region" description="Gly residues" evidence="1">
    <location>
        <begin position="380"/>
        <end position="390"/>
    </location>
</feature>
<proteinExistence type="predicted"/>
<dbReference type="AlphaFoldDB" id="D8U947"/>
<accession>D8U947</accession>
<keyword evidence="3" id="KW-1185">Reference proteome</keyword>
<feature type="region of interest" description="Disordered" evidence="1">
    <location>
        <begin position="176"/>
        <end position="195"/>
    </location>
</feature>
<reference evidence="2 3" key="1">
    <citation type="journal article" date="2010" name="Science">
        <title>Genomic analysis of organismal complexity in the multicellular green alga Volvox carteri.</title>
        <authorList>
            <person name="Prochnik S.E."/>
            <person name="Umen J."/>
            <person name="Nedelcu A.M."/>
            <person name="Hallmann A."/>
            <person name="Miller S.M."/>
            <person name="Nishii I."/>
            <person name="Ferris P."/>
            <person name="Kuo A."/>
            <person name="Mitros T."/>
            <person name="Fritz-Laylin L.K."/>
            <person name="Hellsten U."/>
            <person name="Chapman J."/>
            <person name="Simakov O."/>
            <person name="Rensing S.A."/>
            <person name="Terry A."/>
            <person name="Pangilinan J."/>
            <person name="Kapitonov V."/>
            <person name="Jurka J."/>
            <person name="Salamov A."/>
            <person name="Shapiro H."/>
            <person name="Schmutz J."/>
            <person name="Grimwood J."/>
            <person name="Lindquist E."/>
            <person name="Lucas S."/>
            <person name="Grigoriev I.V."/>
            <person name="Schmitt R."/>
            <person name="Kirk D."/>
            <person name="Rokhsar D.S."/>
        </authorList>
    </citation>
    <scope>NUCLEOTIDE SEQUENCE [LARGE SCALE GENOMIC DNA]</scope>
    <source>
        <strain evidence="3">f. Nagariensis / Eve</strain>
    </source>
</reference>
<feature type="region of interest" description="Disordered" evidence="1">
    <location>
        <begin position="371"/>
        <end position="394"/>
    </location>
</feature>
<dbReference type="Proteomes" id="UP000001058">
    <property type="component" value="Unassembled WGS sequence"/>
</dbReference>
<evidence type="ECO:0000313" key="3">
    <source>
        <dbReference type="Proteomes" id="UP000001058"/>
    </source>
</evidence>
<dbReference type="OrthoDB" id="537114at2759"/>
<evidence type="ECO:0008006" key="4">
    <source>
        <dbReference type="Google" id="ProtNLM"/>
    </source>
</evidence>
<dbReference type="PANTHER" id="PTHR34547:SF1">
    <property type="entry name" value="YACP-LIKE NYN DOMAIN PROTEIN"/>
    <property type="match status" value="1"/>
</dbReference>
<dbReference type="EMBL" id="GL378370">
    <property type="protein sequence ID" value="EFJ43747.1"/>
    <property type="molecule type" value="Genomic_DNA"/>
</dbReference>
<feature type="compositionally biased region" description="Gly residues" evidence="1">
    <location>
        <begin position="239"/>
        <end position="248"/>
    </location>
</feature>
<dbReference type="PANTHER" id="PTHR34547">
    <property type="entry name" value="YACP-LIKE NYN DOMAIN PROTEIN"/>
    <property type="match status" value="1"/>
</dbReference>
<evidence type="ECO:0000256" key="1">
    <source>
        <dbReference type="SAM" id="MobiDB-lite"/>
    </source>
</evidence>
<dbReference type="Pfam" id="PF05991">
    <property type="entry name" value="NYN_YacP"/>
    <property type="match status" value="1"/>
</dbReference>
<dbReference type="GeneID" id="9626328"/>
<dbReference type="KEGG" id="vcn:VOLCADRAFT_96070"/>
<gene>
    <name evidence="2" type="ORF">VOLCADRAFT_96070</name>
</gene>
<sequence length="528" mass="56330">MTPQCSHRTLLPLQAQLAAASSRARVRDISSQGPPGQDGPRVALVDGYNVIHACRELHRLARFSLQVVVDARFALNRMAVAYGATYGIRVFVVYDAMGSQSTSNSFERLSSQAVAVFSAASEADTYIGKAAVQWKQRGAQQVMVVSNDRYVQDNAIDGDYVIYPVQLDTWLDQAHRAATAPGRRPGSGGATAAATGLSRSALSSFSAASSANFDGDDDGGGGGDDDAEGHRSSGRRGGRGGVSVGMGDTGREVVPSSWELQRRLARLVKVRDAAMDNDGDDDGDDEAEGEAGHEDLDWKEEEEEHEAMEEGEEEQEVDWLAWSHDVPRFKVRSELVKDEEDEVAGPAAVAEEDGIARLGAVSDGIRMVVGNSGSSSSRSGGIGGSSIDIRGGGDVEQDRTAAAYSDGGGDMADGCGGGTNGEEGGKQAPGILGAFVTQLSPRENDPWQPPQLLLRCHQSRPVPHFYHLQYILRSLLRISLQLLRHPRQRPPYPATILTLTAVAVPVRVLVQVLVQVLAEVPVLARVPV</sequence>